<dbReference type="Pfam" id="PF13540">
    <property type="entry name" value="RCC1_2"/>
    <property type="match status" value="2"/>
</dbReference>
<gene>
    <name evidence="2" type="ORF">M153_3840001980</name>
</gene>
<dbReference type="AlphaFoldDB" id="A0A0R0LXP1"/>
<evidence type="ECO:0000313" key="3">
    <source>
        <dbReference type="Proteomes" id="UP000051530"/>
    </source>
</evidence>
<dbReference type="VEuPathDB" id="MicrosporidiaDB:M153_3840001980"/>
<dbReference type="Proteomes" id="UP000051530">
    <property type="component" value="Unassembled WGS sequence"/>
</dbReference>
<dbReference type="InterPro" id="IPR051553">
    <property type="entry name" value="Ran_GTPase-activating"/>
</dbReference>
<dbReference type="EMBL" id="LGUB01000138">
    <property type="protein sequence ID" value="KRH94093.1"/>
    <property type="molecule type" value="Genomic_DNA"/>
</dbReference>
<accession>A0A0R0LXP1</accession>
<dbReference type="PANTHER" id="PTHR45982:SF1">
    <property type="entry name" value="REGULATOR OF CHROMOSOME CONDENSATION"/>
    <property type="match status" value="1"/>
</dbReference>
<feature type="repeat" description="RCC1" evidence="1">
    <location>
        <begin position="71"/>
        <end position="140"/>
    </location>
</feature>
<dbReference type="PANTHER" id="PTHR45982">
    <property type="entry name" value="REGULATOR OF CHROMOSOME CONDENSATION"/>
    <property type="match status" value="1"/>
</dbReference>
<dbReference type="PROSITE" id="PS50012">
    <property type="entry name" value="RCC1_3"/>
    <property type="match status" value="3"/>
</dbReference>
<dbReference type="InterPro" id="IPR000408">
    <property type="entry name" value="Reg_chr_condens"/>
</dbReference>
<proteinExistence type="predicted"/>
<comment type="caution">
    <text evidence="2">The sequence shown here is derived from an EMBL/GenBank/DDBJ whole genome shotgun (WGS) entry which is preliminary data.</text>
</comment>
<dbReference type="PRINTS" id="PR00633">
    <property type="entry name" value="RCCNDNSATION"/>
</dbReference>
<dbReference type="Gene3D" id="2.130.10.30">
    <property type="entry name" value="Regulator of chromosome condensation 1/beta-lactamase-inhibitor protein II"/>
    <property type="match status" value="2"/>
</dbReference>
<dbReference type="SUPFAM" id="SSF50985">
    <property type="entry name" value="RCC1/BLIP-II"/>
    <property type="match status" value="1"/>
</dbReference>
<dbReference type="InterPro" id="IPR009091">
    <property type="entry name" value="RCC1/BLIP-II"/>
</dbReference>
<reference evidence="2 3" key="1">
    <citation type="submission" date="2015-07" db="EMBL/GenBank/DDBJ databases">
        <title>The genome of Pseudoloma neurophilia, a relevant intracellular parasite of the zebrafish.</title>
        <authorList>
            <person name="Ndikumana S."/>
            <person name="Pelin A."/>
            <person name="Sanders J."/>
            <person name="Corradi N."/>
        </authorList>
    </citation>
    <scope>NUCLEOTIDE SEQUENCE [LARGE SCALE GENOMIC DNA]</scope>
    <source>
        <strain evidence="2 3">MK1</strain>
    </source>
</reference>
<sequence length="520" mass="58585">MTNNSNILTIGSNTHGQLGTGNNSTRSKEFVPVTFKSTKTKNSVSSLIQHDIFANKAACGAYHTIILTEKNEIYSWGTNANGSLGRTGDETVPGLVKLPVVPLNLNFVKKKGLLNITEEQNDYIIRIKCTEYASFALTEGGLLFGWGVFNDNTDQIGFFERKIVDEPDLKKKGSKNPSDVLANLKKGVLTPIDRPAKKPILIAKNVQRFSTGKNHVIYKTLEGIFSFGVNLHGERGYQPVKRKSQLEQLTPLLLVNKRSHLFKYDYLRCGSYTTFFVCGQEITAFGRNANGQLGMGDFNSGSMRRKIYITVETDKMVIEKEKNDSKNRVEMVEKIFHTEHNRELQKPKNQKQNVLLEKTNTNNFNEKVQEQKKDVKNFNLPDLSNEEIDLKVSDCHIRSLKSVTHETVVKIACGESHTILLTKLGNVYGIGSNTLQQLGTKLERKRIREPVLLANNIIDIKAKGFRSFFLSSDGLWHISGLNQNKIPNKAINELLLNQKDTEITDLQIGHDFIVILHKNH</sequence>
<protein>
    <submittedName>
        <fullName evidence="2">RCC1 domain protein</fullName>
    </submittedName>
</protein>
<dbReference type="PROSITE" id="PS00626">
    <property type="entry name" value="RCC1_2"/>
    <property type="match status" value="1"/>
</dbReference>
<organism evidence="2 3">
    <name type="scientific">Pseudoloma neurophilia</name>
    <dbReference type="NCBI Taxonomy" id="146866"/>
    <lineage>
        <taxon>Eukaryota</taxon>
        <taxon>Fungi</taxon>
        <taxon>Fungi incertae sedis</taxon>
        <taxon>Microsporidia</taxon>
        <taxon>Pseudoloma</taxon>
    </lineage>
</organism>
<evidence type="ECO:0000256" key="1">
    <source>
        <dbReference type="PROSITE-ProRule" id="PRU00235"/>
    </source>
</evidence>
<name>A0A0R0LXP1_9MICR</name>
<evidence type="ECO:0000313" key="2">
    <source>
        <dbReference type="EMBL" id="KRH94093.1"/>
    </source>
</evidence>
<feature type="repeat" description="RCC1" evidence="1">
    <location>
        <begin position="425"/>
        <end position="473"/>
    </location>
</feature>
<keyword evidence="3" id="KW-1185">Reference proteome</keyword>
<dbReference type="OrthoDB" id="61110at2759"/>
<feature type="repeat" description="RCC1" evidence="1">
    <location>
        <begin position="5"/>
        <end position="70"/>
    </location>
</feature>